<keyword evidence="2" id="KW-0732">Signal</keyword>
<dbReference type="AlphaFoldDB" id="A0A0M0JUZ5"/>
<dbReference type="PANTHER" id="PTHR47966">
    <property type="entry name" value="BETA-SITE APP-CLEAVING ENZYME, ISOFORM A-RELATED"/>
    <property type="match status" value="1"/>
</dbReference>
<dbReference type="InterPro" id="IPR033121">
    <property type="entry name" value="PEPTIDASE_A1"/>
</dbReference>
<dbReference type="OrthoDB" id="2747330at2759"/>
<dbReference type="PANTHER" id="PTHR47966:SF51">
    <property type="entry name" value="BETA-SITE APP-CLEAVING ENZYME, ISOFORM A-RELATED"/>
    <property type="match status" value="1"/>
</dbReference>
<dbReference type="Pfam" id="PF00026">
    <property type="entry name" value="Asp"/>
    <property type="match status" value="1"/>
</dbReference>
<gene>
    <name evidence="4" type="ORF">Ctob_004163</name>
</gene>
<feature type="signal peptide" evidence="2">
    <location>
        <begin position="1"/>
        <end position="18"/>
    </location>
</feature>
<dbReference type="Proteomes" id="UP000037460">
    <property type="component" value="Unassembled WGS sequence"/>
</dbReference>
<dbReference type="Gene3D" id="2.40.70.10">
    <property type="entry name" value="Acid Proteases"/>
    <property type="match status" value="2"/>
</dbReference>
<dbReference type="CDD" id="cd05471">
    <property type="entry name" value="pepsin_like"/>
    <property type="match status" value="1"/>
</dbReference>
<comment type="similarity">
    <text evidence="1">Belongs to the peptidase A1 family.</text>
</comment>
<evidence type="ECO:0000259" key="3">
    <source>
        <dbReference type="PROSITE" id="PS51767"/>
    </source>
</evidence>
<feature type="domain" description="Peptidase A1" evidence="3">
    <location>
        <begin position="55"/>
        <end position="401"/>
    </location>
</feature>
<dbReference type="InterPro" id="IPR021109">
    <property type="entry name" value="Peptidase_aspartic_dom_sf"/>
</dbReference>
<dbReference type="PRINTS" id="PR00792">
    <property type="entry name" value="PEPSIN"/>
</dbReference>
<evidence type="ECO:0000313" key="5">
    <source>
        <dbReference type="Proteomes" id="UP000037460"/>
    </source>
</evidence>
<dbReference type="InterPro" id="IPR001461">
    <property type="entry name" value="Aspartic_peptidase_A1"/>
</dbReference>
<evidence type="ECO:0000313" key="4">
    <source>
        <dbReference type="EMBL" id="KOO30359.1"/>
    </source>
</evidence>
<dbReference type="PROSITE" id="PS51767">
    <property type="entry name" value="PEPTIDASE_A1"/>
    <property type="match status" value="1"/>
</dbReference>
<accession>A0A0M0JUZ5</accession>
<dbReference type="EMBL" id="JWZX01002242">
    <property type="protein sequence ID" value="KOO30359.1"/>
    <property type="molecule type" value="Genomic_DNA"/>
</dbReference>
<proteinExistence type="inferred from homology"/>
<dbReference type="InterPro" id="IPR034164">
    <property type="entry name" value="Pepsin-like_dom"/>
</dbReference>
<keyword evidence="5" id="KW-1185">Reference proteome</keyword>
<dbReference type="GO" id="GO:0004190">
    <property type="term" value="F:aspartic-type endopeptidase activity"/>
    <property type="evidence" value="ECO:0007669"/>
    <property type="project" value="InterPro"/>
</dbReference>
<feature type="chain" id="PRO_5005602110" evidence="2">
    <location>
        <begin position="19"/>
        <end position="510"/>
    </location>
</feature>
<evidence type="ECO:0000256" key="1">
    <source>
        <dbReference type="ARBA" id="ARBA00007447"/>
    </source>
</evidence>
<evidence type="ECO:0000256" key="2">
    <source>
        <dbReference type="SAM" id="SignalP"/>
    </source>
</evidence>
<name>A0A0M0JUZ5_9EUKA</name>
<organism evidence="4 5">
    <name type="scientific">Chrysochromulina tobinii</name>
    <dbReference type="NCBI Taxonomy" id="1460289"/>
    <lineage>
        <taxon>Eukaryota</taxon>
        <taxon>Haptista</taxon>
        <taxon>Haptophyta</taxon>
        <taxon>Prymnesiophyceae</taxon>
        <taxon>Prymnesiales</taxon>
        <taxon>Chrysochromulinaceae</taxon>
        <taxon>Chrysochromulina</taxon>
    </lineage>
</organism>
<dbReference type="GO" id="GO:0006508">
    <property type="term" value="P:proteolysis"/>
    <property type="evidence" value="ECO:0007669"/>
    <property type="project" value="InterPro"/>
</dbReference>
<sequence length="510" mass="54190">MLALFLGVFTLPSSEVVGSTSAALPLDTDPVGLFNVPQGKAAFCAPLTNNDGIVYTTIVGVGTPPTHMSVVPDTGSYVLVAASTYCADDACKAHRRFEPDEPLGVSPKTFLLQYGQGGITVKDTETKVSFFGTEKSTVPIHEGEIVNVALIVNETLSGFASAPYDGIMGLGKRKKTELKDTAFLEDMKVEGFTLCMGDPKLTGDGVGGRLDMHSQLDVGNAYKPVETIGEHVWGAVLDHVGVAGQVGSSTCSGDEPCATIIDSGTTLLAFPESVVDTLYRTIEAGCTQTNCLLSLQDQETCDGPHFEAMPNLELRVGGQDLVLPPSVYMGEMNVDIPTSKKAKVGEYEVYLPEYTQGIRCVPLLSSIDETTMLGPMSILGMPFLRQYAVYFDRKTWAMSVAEIKKGSGVCSRCGATLDEPAGPRKLQPTDTDSLSALLPEMEITGAPWERAFAVTRAAPMKASMLRGPSLHGVPKMTLPIMPKSAFKVSDGEISDAPGVAGADSKLVWVL</sequence>
<comment type="caution">
    <text evidence="4">The sequence shown here is derived from an EMBL/GenBank/DDBJ whole genome shotgun (WGS) entry which is preliminary data.</text>
</comment>
<reference evidence="5" key="1">
    <citation type="journal article" date="2015" name="PLoS Genet.">
        <title>Genome Sequence and Transcriptome Analyses of Chrysochromulina tobin: Metabolic Tools for Enhanced Algal Fitness in the Prominent Order Prymnesiales (Haptophyceae).</title>
        <authorList>
            <person name="Hovde B.T."/>
            <person name="Deodato C.R."/>
            <person name="Hunsperger H.M."/>
            <person name="Ryken S.A."/>
            <person name="Yost W."/>
            <person name="Jha R.K."/>
            <person name="Patterson J."/>
            <person name="Monnat R.J. Jr."/>
            <person name="Barlow S.B."/>
            <person name="Starkenburg S.R."/>
            <person name="Cattolico R.A."/>
        </authorList>
    </citation>
    <scope>NUCLEOTIDE SEQUENCE</scope>
    <source>
        <strain evidence="5">CCMP291</strain>
    </source>
</reference>
<dbReference type="SUPFAM" id="SSF50630">
    <property type="entry name" value="Acid proteases"/>
    <property type="match status" value="1"/>
</dbReference>
<protein>
    <submittedName>
        <fullName evidence="4">Pepsinogen c</fullName>
    </submittedName>
</protein>